<reference evidence="7 8" key="1">
    <citation type="journal article" date="2018" name="Syst. Appl. Microbiol.">
        <title>Agrobacterium rosae sp. nov., isolated from galls on different agricultural crops.</title>
        <authorList>
            <person name="Kuzmanovic N."/>
            <person name="Pulawska J."/>
            <person name="Smalla K."/>
            <person name="Nesme X."/>
        </authorList>
    </citation>
    <scope>NUCLEOTIDE SEQUENCE [LARGE SCALE GENOMIC DNA]</scope>
    <source>
        <strain evidence="7 8">NCPPB 1650</strain>
    </source>
</reference>
<dbReference type="SMART" id="SM00862">
    <property type="entry name" value="Trans_reg_C"/>
    <property type="match status" value="1"/>
</dbReference>
<comment type="caution">
    <text evidence="7">The sequence shown here is derived from an EMBL/GenBank/DDBJ whole genome shotgun (WGS) entry which is preliminary data.</text>
</comment>
<feature type="modified residue" description="4-aspartylphosphate" evidence="4">
    <location>
        <position position="70"/>
    </location>
</feature>
<dbReference type="PANTHER" id="PTHR48111:SF67">
    <property type="entry name" value="TRANSCRIPTIONAL REGULATORY PROTEIN TCTD"/>
    <property type="match status" value="1"/>
</dbReference>
<dbReference type="CDD" id="cd00383">
    <property type="entry name" value="trans_reg_C"/>
    <property type="match status" value="1"/>
</dbReference>
<feature type="domain" description="Response regulatory" evidence="5">
    <location>
        <begin position="21"/>
        <end position="134"/>
    </location>
</feature>
<dbReference type="InterPro" id="IPR011006">
    <property type="entry name" value="CheY-like_superfamily"/>
</dbReference>
<dbReference type="Pfam" id="PF00072">
    <property type="entry name" value="Response_reg"/>
    <property type="match status" value="1"/>
</dbReference>
<dbReference type="SMART" id="SM00448">
    <property type="entry name" value="REC"/>
    <property type="match status" value="1"/>
</dbReference>
<reference evidence="6 9" key="2">
    <citation type="journal article" date="2023" name="Phytobiomes J">
        <title>Deciphering the key players within the bacterial microbiota associated with aerial crown gall tumors on rhododendron: Insights into the gallobiome.</title>
        <authorList>
            <person name="Kuzmanovic N."/>
            <person name="Nesme J."/>
            <person name="Wolf J."/>
            <person name="Neumann-Schaal M."/>
            <person name="Petersen J."/>
            <person name="Fernandez-Gnecco G."/>
            <person name="Sproeer C."/>
            <person name="Bunk B."/>
            <person name="Overmann J."/>
            <person name="Sorensen S.J."/>
            <person name="Idczak E."/>
            <person name="Smalla K."/>
        </authorList>
    </citation>
    <scope>NUCLEOTIDE SEQUENCE [LARGE SCALE GENOMIC DNA]</scope>
    <source>
        <strain evidence="6">Rho-14.1</strain>
        <strain evidence="9">rho-14.1</strain>
    </source>
</reference>
<dbReference type="InterPro" id="IPR001789">
    <property type="entry name" value="Sig_transdc_resp-reg_receiver"/>
</dbReference>
<dbReference type="GeneID" id="86881151"/>
<dbReference type="GO" id="GO:0000156">
    <property type="term" value="F:phosphorelay response regulator activity"/>
    <property type="evidence" value="ECO:0007669"/>
    <property type="project" value="TreeGrafter"/>
</dbReference>
<sequence>MPQQSTSRSHVTRQAGNEPVRVILVEDDLDLKQGLTDFLRLNSFAVTEVGSGKEFDLAFGTDAFDVAIIDVNLPDISGFDIAQRVKKTTNLGIIMLTARTLRDDKLRGYAEGANLYLTKPVDGDELVFAVKNLAERLRQNVKTPKEAPQPTGSWSIDRIGQRLVPPQGKAMKLSGREAALISKLAEESGRIISRAELGLAMGYETILDTRSLDAVLQRLRVKARDAGTELPIQVIHGSGFQLSAKIIFR</sequence>
<evidence type="ECO:0000259" key="5">
    <source>
        <dbReference type="PROSITE" id="PS50110"/>
    </source>
</evidence>
<keyword evidence="1" id="KW-0805">Transcription regulation</keyword>
<evidence type="ECO:0000313" key="8">
    <source>
        <dbReference type="Proteomes" id="UP000237447"/>
    </source>
</evidence>
<dbReference type="AlphaFoldDB" id="A0AAE5RV44"/>
<evidence type="ECO:0000256" key="1">
    <source>
        <dbReference type="ARBA" id="ARBA00023015"/>
    </source>
</evidence>
<dbReference type="EMBL" id="NXEJ01000008">
    <property type="protein sequence ID" value="POO50210.1"/>
    <property type="molecule type" value="Genomic_DNA"/>
</dbReference>
<organism evidence="7 8">
    <name type="scientific">Agrobacterium rosae</name>
    <dbReference type="NCBI Taxonomy" id="1972867"/>
    <lineage>
        <taxon>Bacteria</taxon>
        <taxon>Pseudomonadati</taxon>
        <taxon>Pseudomonadota</taxon>
        <taxon>Alphaproteobacteria</taxon>
        <taxon>Hyphomicrobiales</taxon>
        <taxon>Rhizobiaceae</taxon>
        <taxon>Rhizobium/Agrobacterium group</taxon>
        <taxon>Agrobacterium</taxon>
    </lineage>
</organism>
<evidence type="ECO:0000256" key="2">
    <source>
        <dbReference type="ARBA" id="ARBA00023125"/>
    </source>
</evidence>
<keyword evidence="4" id="KW-0597">Phosphoprotein</keyword>
<dbReference type="GO" id="GO:0005829">
    <property type="term" value="C:cytosol"/>
    <property type="evidence" value="ECO:0007669"/>
    <property type="project" value="TreeGrafter"/>
</dbReference>
<dbReference type="CDD" id="cd17574">
    <property type="entry name" value="REC_OmpR"/>
    <property type="match status" value="1"/>
</dbReference>
<dbReference type="EMBL" id="JAVRAD010000002">
    <property type="protein sequence ID" value="MDX8328879.1"/>
    <property type="molecule type" value="Genomic_DNA"/>
</dbReference>
<dbReference type="Gene3D" id="3.40.50.2300">
    <property type="match status" value="1"/>
</dbReference>
<dbReference type="SUPFAM" id="SSF46894">
    <property type="entry name" value="C-terminal effector domain of the bipartite response regulators"/>
    <property type="match status" value="1"/>
</dbReference>
<dbReference type="PROSITE" id="PS50110">
    <property type="entry name" value="RESPONSE_REGULATORY"/>
    <property type="match status" value="1"/>
</dbReference>
<evidence type="ECO:0000256" key="4">
    <source>
        <dbReference type="PROSITE-ProRule" id="PRU00169"/>
    </source>
</evidence>
<dbReference type="Pfam" id="PF00486">
    <property type="entry name" value="Trans_reg_C"/>
    <property type="match status" value="1"/>
</dbReference>
<dbReference type="Proteomes" id="UP000237447">
    <property type="component" value="Unassembled WGS sequence"/>
</dbReference>
<dbReference type="InterPro" id="IPR036388">
    <property type="entry name" value="WH-like_DNA-bd_sf"/>
</dbReference>
<keyword evidence="2" id="KW-0238">DNA-binding</keyword>
<dbReference type="GO" id="GO:0032993">
    <property type="term" value="C:protein-DNA complex"/>
    <property type="evidence" value="ECO:0007669"/>
    <property type="project" value="TreeGrafter"/>
</dbReference>
<dbReference type="InterPro" id="IPR016032">
    <property type="entry name" value="Sig_transdc_resp-reg_C-effctor"/>
</dbReference>
<dbReference type="SUPFAM" id="SSF52172">
    <property type="entry name" value="CheY-like"/>
    <property type="match status" value="1"/>
</dbReference>
<accession>A0AAE5RV44</accession>
<evidence type="ECO:0000313" key="6">
    <source>
        <dbReference type="EMBL" id="MDX8328879.1"/>
    </source>
</evidence>
<dbReference type="InterPro" id="IPR001867">
    <property type="entry name" value="OmpR/PhoB-type_DNA-bd"/>
</dbReference>
<dbReference type="RefSeq" id="WP_103659525.1">
    <property type="nucleotide sequence ID" value="NZ_CP192765.1"/>
</dbReference>
<protein>
    <submittedName>
        <fullName evidence="6">Response regulator transcription factor</fullName>
    </submittedName>
</protein>
<keyword evidence="3" id="KW-0804">Transcription</keyword>
<dbReference type="GO" id="GO:0000976">
    <property type="term" value="F:transcription cis-regulatory region binding"/>
    <property type="evidence" value="ECO:0007669"/>
    <property type="project" value="TreeGrafter"/>
</dbReference>
<dbReference type="Proteomes" id="UP001277561">
    <property type="component" value="Unassembled WGS sequence"/>
</dbReference>
<name>A0AAE5RV44_9HYPH</name>
<evidence type="ECO:0000256" key="3">
    <source>
        <dbReference type="ARBA" id="ARBA00023163"/>
    </source>
</evidence>
<dbReference type="InterPro" id="IPR039420">
    <property type="entry name" value="WalR-like"/>
</dbReference>
<dbReference type="GO" id="GO:0006355">
    <property type="term" value="P:regulation of DNA-templated transcription"/>
    <property type="evidence" value="ECO:0007669"/>
    <property type="project" value="InterPro"/>
</dbReference>
<proteinExistence type="predicted"/>
<gene>
    <name evidence="7" type="ORF">CPJ18_17685</name>
    <name evidence="6" type="ORF">RMS29_06530</name>
</gene>
<dbReference type="Gene3D" id="1.10.10.10">
    <property type="entry name" value="Winged helix-like DNA-binding domain superfamily/Winged helix DNA-binding domain"/>
    <property type="match status" value="1"/>
</dbReference>
<keyword evidence="9" id="KW-1185">Reference proteome</keyword>
<evidence type="ECO:0000313" key="7">
    <source>
        <dbReference type="EMBL" id="POO50210.1"/>
    </source>
</evidence>
<evidence type="ECO:0000313" key="9">
    <source>
        <dbReference type="Proteomes" id="UP001277561"/>
    </source>
</evidence>
<dbReference type="PANTHER" id="PTHR48111">
    <property type="entry name" value="REGULATOR OF RPOS"/>
    <property type="match status" value="1"/>
</dbReference>